<dbReference type="EMBL" id="VSRR010006855">
    <property type="protein sequence ID" value="MPC45705.1"/>
    <property type="molecule type" value="Genomic_DNA"/>
</dbReference>
<protein>
    <submittedName>
        <fullName evidence="1">Uncharacterized protein</fullName>
    </submittedName>
</protein>
<evidence type="ECO:0000313" key="2">
    <source>
        <dbReference type="Proteomes" id="UP000324222"/>
    </source>
</evidence>
<sequence>MSARLAIMAGSAKDSEQAWAAMNTMEQRSSVSAWVNAHHETPRFNLTNVRQTLKQSCLQVRVFMGPLTQGKVFECVHGKVESRGTSLRSTAPHPLRS</sequence>
<dbReference type="AlphaFoldDB" id="A0A5B7FJM5"/>
<organism evidence="1 2">
    <name type="scientific">Portunus trituberculatus</name>
    <name type="common">Swimming crab</name>
    <name type="synonym">Neptunus trituberculatus</name>
    <dbReference type="NCBI Taxonomy" id="210409"/>
    <lineage>
        <taxon>Eukaryota</taxon>
        <taxon>Metazoa</taxon>
        <taxon>Ecdysozoa</taxon>
        <taxon>Arthropoda</taxon>
        <taxon>Crustacea</taxon>
        <taxon>Multicrustacea</taxon>
        <taxon>Malacostraca</taxon>
        <taxon>Eumalacostraca</taxon>
        <taxon>Eucarida</taxon>
        <taxon>Decapoda</taxon>
        <taxon>Pleocyemata</taxon>
        <taxon>Brachyura</taxon>
        <taxon>Eubrachyura</taxon>
        <taxon>Portunoidea</taxon>
        <taxon>Portunidae</taxon>
        <taxon>Portuninae</taxon>
        <taxon>Portunus</taxon>
    </lineage>
</organism>
<reference evidence="1 2" key="1">
    <citation type="submission" date="2019-05" db="EMBL/GenBank/DDBJ databases">
        <title>Another draft genome of Portunus trituberculatus and its Hox gene families provides insights of decapod evolution.</title>
        <authorList>
            <person name="Jeong J.-H."/>
            <person name="Song I."/>
            <person name="Kim S."/>
            <person name="Choi T."/>
            <person name="Kim D."/>
            <person name="Ryu S."/>
            <person name="Kim W."/>
        </authorList>
    </citation>
    <scope>NUCLEOTIDE SEQUENCE [LARGE SCALE GENOMIC DNA]</scope>
    <source>
        <tissue evidence="1">Muscle</tissue>
    </source>
</reference>
<gene>
    <name evidence="1" type="ORF">E2C01_039411</name>
</gene>
<evidence type="ECO:0000313" key="1">
    <source>
        <dbReference type="EMBL" id="MPC45705.1"/>
    </source>
</evidence>
<dbReference type="Proteomes" id="UP000324222">
    <property type="component" value="Unassembled WGS sequence"/>
</dbReference>
<keyword evidence="2" id="KW-1185">Reference proteome</keyword>
<proteinExistence type="predicted"/>
<name>A0A5B7FJM5_PORTR</name>
<accession>A0A5B7FJM5</accession>
<comment type="caution">
    <text evidence="1">The sequence shown here is derived from an EMBL/GenBank/DDBJ whole genome shotgun (WGS) entry which is preliminary data.</text>
</comment>